<protein>
    <recommendedName>
        <fullName evidence="6">SBP-type domain-containing protein</fullName>
    </recommendedName>
</protein>
<dbReference type="SUPFAM" id="SSF103612">
    <property type="entry name" value="SBT domain"/>
    <property type="match status" value="1"/>
</dbReference>
<dbReference type="GO" id="GO:0008270">
    <property type="term" value="F:zinc ion binding"/>
    <property type="evidence" value="ECO:0007669"/>
    <property type="project" value="UniProtKB-KW"/>
</dbReference>
<dbReference type="Proteomes" id="UP001189122">
    <property type="component" value="Unassembled WGS sequence"/>
</dbReference>
<keyword evidence="8" id="KW-1185">Reference proteome</keyword>
<name>A0A7I8JM98_SPIIN</name>
<evidence type="ECO:0000256" key="1">
    <source>
        <dbReference type="ARBA" id="ARBA00022723"/>
    </source>
</evidence>
<keyword evidence="1" id="KW-0479">Metal-binding</keyword>
<sequence length="205" mass="23426">MDQQQKKNGEESVQDVTSVAPPEEEESLTLKLGGRSYATEEPAVRPNKRVRSGSPGNVGNYPTCQVDDCKTDLSNAKDYHRRHKVCEVHSKTTKAMVGNQMQRFCQQCSRSCRRRLAGHNRRRRKTQAEDASSRLLLPPNRSNTGGGNLDIVNLLAILARLQGEMGSFFLPIRLCVWEFFDRWLFIGWVCCHRALRRTEQQLFFA</sequence>
<dbReference type="GO" id="GO:0003677">
    <property type="term" value="F:DNA binding"/>
    <property type="evidence" value="ECO:0007669"/>
    <property type="project" value="InterPro"/>
</dbReference>
<evidence type="ECO:0000259" key="6">
    <source>
        <dbReference type="PROSITE" id="PS51141"/>
    </source>
</evidence>
<gene>
    <name evidence="7" type="ORF">SI7747_14017340</name>
</gene>
<keyword evidence="2 4" id="KW-0863">Zinc-finger</keyword>
<evidence type="ECO:0000256" key="3">
    <source>
        <dbReference type="ARBA" id="ARBA00022833"/>
    </source>
</evidence>
<evidence type="ECO:0000313" key="8">
    <source>
        <dbReference type="Proteomes" id="UP001189122"/>
    </source>
</evidence>
<keyword evidence="3" id="KW-0862">Zinc</keyword>
<dbReference type="GO" id="GO:0005634">
    <property type="term" value="C:nucleus"/>
    <property type="evidence" value="ECO:0007669"/>
    <property type="project" value="InterPro"/>
</dbReference>
<feature type="region of interest" description="Disordered" evidence="5">
    <location>
        <begin position="1"/>
        <end position="60"/>
    </location>
</feature>
<dbReference type="InterPro" id="IPR044817">
    <property type="entry name" value="SBP-like"/>
</dbReference>
<evidence type="ECO:0000313" key="7">
    <source>
        <dbReference type="EMBL" id="CAA2631692.1"/>
    </source>
</evidence>
<dbReference type="InterPro" id="IPR004333">
    <property type="entry name" value="SBP_dom"/>
</dbReference>
<evidence type="ECO:0000256" key="4">
    <source>
        <dbReference type="PROSITE-ProRule" id="PRU00470"/>
    </source>
</evidence>
<proteinExistence type="predicted"/>
<dbReference type="Gene3D" id="4.10.1100.10">
    <property type="entry name" value="Transcription factor, SBP-box domain"/>
    <property type="match status" value="1"/>
</dbReference>
<dbReference type="AlphaFoldDB" id="A0A7I8JM98"/>
<feature type="compositionally biased region" description="Basic residues" evidence="5">
    <location>
        <begin position="116"/>
        <end position="125"/>
    </location>
</feature>
<evidence type="ECO:0000256" key="2">
    <source>
        <dbReference type="ARBA" id="ARBA00022771"/>
    </source>
</evidence>
<feature type="domain" description="SBP-type" evidence="6">
    <location>
        <begin position="61"/>
        <end position="126"/>
    </location>
</feature>
<dbReference type="PROSITE" id="PS51141">
    <property type="entry name" value="ZF_SBP"/>
    <property type="match status" value="1"/>
</dbReference>
<dbReference type="EMBL" id="CACRZD030000014">
    <property type="protein sequence ID" value="CAA6670935.1"/>
    <property type="molecule type" value="Genomic_DNA"/>
</dbReference>
<organism evidence="7">
    <name type="scientific">Spirodela intermedia</name>
    <name type="common">Intermediate duckweed</name>
    <dbReference type="NCBI Taxonomy" id="51605"/>
    <lineage>
        <taxon>Eukaryota</taxon>
        <taxon>Viridiplantae</taxon>
        <taxon>Streptophyta</taxon>
        <taxon>Embryophyta</taxon>
        <taxon>Tracheophyta</taxon>
        <taxon>Spermatophyta</taxon>
        <taxon>Magnoliopsida</taxon>
        <taxon>Liliopsida</taxon>
        <taxon>Araceae</taxon>
        <taxon>Lemnoideae</taxon>
        <taxon>Spirodela</taxon>
    </lineage>
</organism>
<dbReference type="Pfam" id="PF03110">
    <property type="entry name" value="SBP"/>
    <property type="match status" value="1"/>
</dbReference>
<accession>A0A7I8JM98</accession>
<feature type="region of interest" description="Disordered" evidence="5">
    <location>
        <begin position="116"/>
        <end position="141"/>
    </location>
</feature>
<reference evidence="7 8" key="1">
    <citation type="submission" date="2019-12" db="EMBL/GenBank/DDBJ databases">
        <authorList>
            <person name="Scholz U."/>
            <person name="Mascher M."/>
            <person name="Fiebig A."/>
        </authorList>
    </citation>
    <scope>NUCLEOTIDE SEQUENCE</scope>
</reference>
<dbReference type="PANTHER" id="PTHR31251">
    <property type="entry name" value="SQUAMOSA PROMOTER-BINDING-LIKE PROTEIN 4"/>
    <property type="match status" value="1"/>
</dbReference>
<dbReference type="EMBL" id="LR743601">
    <property type="protein sequence ID" value="CAA2631692.1"/>
    <property type="molecule type" value="Genomic_DNA"/>
</dbReference>
<feature type="compositionally biased region" description="Basic and acidic residues" evidence="5">
    <location>
        <begin position="1"/>
        <end position="10"/>
    </location>
</feature>
<dbReference type="PANTHER" id="PTHR31251:SF86">
    <property type="entry name" value="SQUAMOSA PROMOTER-BINDING-LIKE PROTEIN 1"/>
    <property type="match status" value="1"/>
</dbReference>
<evidence type="ECO:0000256" key="5">
    <source>
        <dbReference type="SAM" id="MobiDB-lite"/>
    </source>
</evidence>
<dbReference type="InterPro" id="IPR036893">
    <property type="entry name" value="SBP_sf"/>
</dbReference>